<keyword evidence="2" id="KW-1185">Reference proteome</keyword>
<proteinExistence type="predicted"/>
<dbReference type="Proteomes" id="UP000814140">
    <property type="component" value="Unassembled WGS sequence"/>
</dbReference>
<evidence type="ECO:0000313" key="1">
    <source>
        <dbReference type="EMBL" id="KAI0058676.1"/>
    </source>
</evidence>
<dbReference type="EMBL" id="MU277233">
    <property type="protein sequence ID" value="KAI0058676.1"/>
    <property type="molecule type" value="Genomic_DNA"/>
</dbReference>
<name>A0ACB8SRZ2_9AGAM</name>
<feature type="non-terminal residue" evidence="1">
    <location>
        <position position="373"/>
    </location>
</feature>
<comment type="caution">
    <text evidence="1">The sequence shown here is derived from an EMBL/GenBank/DDBJ whole genome shotgun (WGS) entry which is preliminary data.</text>
</comment>
<feature type="non-terminal residue" evidence="1">
    <location>
        <position position="1"/>
    </location>
</feature>
<protein>
    <submittedName>
        <fullName evidence="1">Uncharacterized protein</fullName>
    </submittedName>
</protein>
<organism evidence="1 2">
    <name type="scientific">Artomyces pyxidatus</name>
    <dbReference type="NCBI Taxonomy" id="48021"/>
    <lineage>
        <taxon>Eukaryota</taxon>
        <taxon>Fungi</taxon>
        <taxon>Dikarya</taxon>
        <taxon>Basidiomycota</taxon>
        <taxon>Agaricomycotina</taxon>
        <taxon>Agaricomycetes</taxon>
        <taxon>Russulales</taxon>
        <taxon>Auriscalpiaceae</taxon>
        <taxon>Artomyces</taxon>
    </lineage>
</organism>
<sequence length="373" mass="42587">VQFVPPLHEQRRAWVLDILRREAITSVLDIGCGEGQLLQCLCHPAPWLRHDPNNKVDPIPDKFEFTHIYSLHGLDISACDLAEAEEVTRPRSSNESWTKQTRWDDLEVKLWEGGLETPNVEFTGIECIVAMEVIEHLPQAVVDSFAPVLLGLYQPRLLLITTPSYTFNELFHPPGSTVLWGYPDPTHRTARTFRHHDHQFEWTQAECEEWCAAVAAEWGFDVLVGGVGRAVEEDPWGRNKDRMCASQVACFRLKEGDDWRRKRKARFEEWAREYQAEQGHKHKLRVTHSSKAHESAGKPAPHEGIVERVKCVMLEWGEAEAVISELWREEAVSTLCGGWLEMLIAAIEKSETFSLRKDGGNPEDWKVELVGAL</sequence>
<evidence type="ECO:0000313" key="2">
    <source>
        <dbReference type="Proteomes" id="UP000814140"/>
    </source>
</evidence>
<reference evidence="1" key="1">
    <citation type="submission" date="2021-03" db="EMBL/GenBank/DDBJ databases">
        <authorList>
            <consortium name="DOE Joint Genome Institute"/>
            <person name="Ahrendt S."/>
            <person name="Looney B.P."/>
            <person name="Miyauchi S."/>
            <person name="Morin E."/>
            <person name="Drula E."/>
            <person name="Courty P.E."/>
            <person name="Chicoki N."/>
            <person name="Fauchery L."/>
            <person name="Kohler A."/>
            <person name="Kuo A."/>
            <person name="Labutti K."/>
            <person name="Pangilinan J."/>
            <person name="Lipzen A."/>
            <person name="Riley R."/>
            <person name="Andreopoulos W."/>
            <person name="He G."/>
            <person name="Johnson J."/>
            <person name="Barry K.W."/>
            <person name="Grigoriev I.V."/>
            <person name="Nagy L."/>
            <person name="Hibbett D."/>
            <person name="Henrissat B."/>
            <person name="Matheny P.B."/>
            <person name="Labbe J."/>
            <person name="Martin F."/>
        </authorList>
    </citation>
    <scope>NUCLEOTIDE SEQUENCE</scope>
    <source>
        <strain evidence="1">HHB10654</strain>
    </source>
</reference>
<reference evidence="1" key="2">
    <citation type="journal article" date="2022" name="New Phytol.">
        <title>Evolutionary transition to the ectomycorrhizal habit in the genomes of a hyperdiverse lineage of mushroom-forming fungi.</title>
        <authorList>
            <person name="Looney B."/>
            <person name="Miyauchi S."/>
            <person name="Morin E."/>
            <person name="Drula E."/>
            <person name="Courty P.E."/>
            <person name="Kohler A."/>
            <person name="Kuo A."/>
            <person name="LaButti K."/>
            <person name="Pangilinan J."/>
            <person name="Lipzen A."/>
            <person name="Riley R."/>
            <person name="Andreopoulos W."/>
            <person name="He G."/>
            <person name="Johnson J."/>
            <person name="Nolan M."/>
            <person name="Tritt A."/>
            <person name="Barry K.W."/>
            <person name="Grigoriev I.V."/>
            <person name="Nagy L.G."/>
            <person name="Hibbett D."/>
            <person name="Henrissat B."/>
            <person name="Matheny P.B."/>
            <person name="Labbe J."/>
            <person name="Martin F.M."/>
        </authorList>
    </citation>
    <scope>NUCLEOTIDE SEQUENCE</scope>
    <source>
        <strain evidence="1">HHB10654</strain>
    </source>
</reference>
<accession>A0ACB8SRZ2</accession>
<gene>
    <name evidence="1" type="ORF">BV25DRAFT_1763778</name>
</gene>